<dbReference type="GO" id="GO:0102965">
    <property type="term" value="F:alcohol-forming long-chain fatty acyl-CoA reductase activity"/>
    <property type="evidence" value="ECO:0007669"/>
    <property type="project" value="UniProtKB-EC"/>
</dbReference>
<accession>N6TBL5</accession>
<feature type="non-terminal residue" evidence="5">
    <location>
        <position position="1"/>
    </location>
</feature>
<dbReference type="CDD" id="cd09071">
    <property type="entry name" value="FAR_C"/>
    <property type="match status" value="1"/>
</dbReference>
<dbReference type="EC" id="1.2.1.84" evidence="4"/>
<evidence type="ECO:0000256" key="3">
    <source>
        <dbReference type="ARBA" id="ARBA00023098"/>
    </source>
</evidence>
<dbReference type="PANTHER" id="PTHR11011:SF60">
    <property type="entry name" value="FATTY ACYL-COA REDUCTASE-RELATED"/>
    <property type="match status" value="1"/>
</dbReference>
<dbReference type="InterPro" id="IPR013120">
    <property type="entry name" value="FAR_NAD-bd"/>
</dbReference>
<dbReference type="GO" id="GO:0035336">
    <property type="term" value="P:long-chain fatty-acyl-CoA metabolic process"/>
    <property type="evidence" value="ECO:0007669"/>
    <property type="project" value="TreeGrafter"/>
</dbReference>
<protein>
    <recommendedName>
        <fullName evidence="4">Fatty acyl-CoA reductase</fullName>
        <ecNumber evidence="4">1.2.1.84</ecNumber>
    </recommendedName>
</protein>
<evidence type="ECO:0000256" key="2">
    <source>
        <dbReference type="ARBA" id="ARBA00022516"/>
    </source>
</evidence>
<dbReference type="GO" id="GO:0080019">
    <property type="term" value="F:alcohol-forming very long-chain fatty acyl-CoA reductase activity"/>
    <property type="evidence" value="ECO:0007669"/>
    <property type="project" value="InterPro"/>
</dbReference>
<dbReference type="Pfam" id="PF07993">
    <property type="entry name" value="NAD_binding_4"/>
    <property type="match status" value="1"/>
</dbReference>
<evidence type="ECO:0000256" key="4">
    <source>
        <dbReference type="RuleBase" id="RU363097"/>
    </source>
</evidence>
<dbReference type="SUPFAM" id="SSF51735">
    <property type="entry name" value="NAD(P)-binding Rossmann-fold domains"/>
    <property type="match status" value="1"/>
</dbReference>
<sequence>MDIYEQQGQDITASDMLVPDEDSDIKRFYKDSCVFITGATGFLGKLAVEKLLRICPDVKKIFILLREKKGKDIKQRFEDIFKEPTFDHLKRHNPDFLQKVCPVVGDISLPDLGLNELDKEGLMREVDCVLHFAATVRFDESLKMATYINVRGVRDLILLAKQMKKLRAFLHVSTAFSNCNRQEIDEMFYDPPITSDKLLDLVECLDDDQLNAITKTVLKDFPNTYAFTKCVAEDVVRKEGQSLPIALYRPSIVIATVKEPVAGWIDNVYGATGVLLGAAVGLLRTLHGNKEKRAEMVPADYVINSCLAATWDIATIKYSETHLSIPERSSHRSLNENKEIQDQESREEKFVREIPVYNYVSTPENPLTWAEFSHLSRKHCLQIPSEKVMWHSMFRMRSNYYEHMLAVFFLHTIPAHLVDFILLCLRKKPMLVDGYKKINKFSEVLAYFTNRDWKFRNDNVQALWKRMKKHDQELFDFDIQKLNWDAYFFTYTRGARVYLLKDPLDTIPQGTVKYYKLLLAHYAVLAVFWLLVLRLVVWVFI</sequence>
<comment type="function">
    <text evidence="4">Catalyzes the reduction of fatty acyl-CoA to fatty alcohols.</text>
</comment>
<keyword evidence="2 4" id="KW-0444">Lipid biosynthesis</keyword>
<proteinExistence type="inferred from homology"/>
<dbReference type="InterPro" id="IPR026055">
    <property type="entry name" value="FAR"/>
</dbReference>
<keyword evidence="3 4" id="KW-0443">Lipid metabolism</keyword>
<feature type="transmembrane region" description="Helical" evidence="4">
    <location>
        <begin position="519"/>
        <end position="540"/>
    </location>
</feature>
<keyword evidence="4" id="KW-0472">Membrane</keyword>
<dbReference type="InterPro" id="IPR036291">
    <property type="entry name" value="NAD(P)-bd_dom_sf"/>
</dbReference>
<keyword evidence="4" id="KW-1133">Transmembrane helix</keyword>
<comment type="catalytic activity">
    <reaction evidence="4">
        <text>a long-chain fatty acyl-CoA + 2 NADPH + 2 H(+) = a long-chain primary fatty alcohol + 2 NADP(+) + CoA</text>
        <dbReference type="Rhea" id="RHEA:52716"/>
        <dbReference type="ChEBI" id="CHEBI:15378"/>
        <dbReference type="ChEBI" id="CHEBI:57287"/>
        <dbReference type="ChEBI" id="CHEBI:57783"/>
        <dbReference type="ChEBI" id="CHEBI:58349"/>
        <dbReference type="ChEBI" id="CHEBI:77396"/>
        <dbReference type="ChEBI" id="CHEBI:83139"/>
        <dbReference type="EC" id="1.2.1.84"/>
    </reaction>
</comment>
<dbReference type="EMBL" id="KB741021">
    <property type="protein sequence ID" value="ENN75098.1"/>
    <property type="molecule type" value="Genomic_DNA"/>
</dbReference>
<dbReference type="OrthoDB" id="429813at2759"/>
<keyword evidence="4" id="KW-0521">NADP</keyword>
<dbReference type="GO" id="GO:0005777">
    <property type="term" value="C:peroxisome"/>
    <property type="evidence" value="ECO:0007669"/>
    <property type="project" value="TreeGrafter"/>
</dbReference>
<dbReference type="CDD" id="cd05236">
    <property type="entry name" value="FAR-N_SDR_e"/>
    <property type="match status" value="1"/>
</dbReference>
<evidence type="ECO:0000256" key="1">
    <source>
        <dbReference type="ARBA" id="ARBA00005928"/>
    </source>
</evidence>
<evidence type="ECO:0000313" key="5">
    <source>
        <dbReference type="EMBL" id="ENN75098.1"/>
    </source>
</evidence>
<dbReference type="Pfam" id="PF03015">
    <property type="entry name" value="Sterile"/>
    <property type="match status" value="1"/>
</dbReference>
<organism evidence="5">
    <name type="scientific">Dendroctonus ponderosae</name>
    <name type="common">Mountain pine beetle</name>
    <dbReference type="NCBI Taxonomy" id="77166"/>
    <lineage>
        <taxon>Eukaryota</taxon>
        <taxon>Metazoa</taxon>
        <taxon>Ecdysozoa</taxon>
        <taxon>Arthropoda</taxon>
        <taxon>Hexapoda</taxon>
        <taxon>Insecta</taxon>
        <taxon>Pterygota</taxon>
        <taxon>Neoptera</taxon>
        <taxon>Endopterygota</taxon>
        <taxon>Coleoptera</taxon>
        <taxon>Polyphaga</taxon>
        <taxon>Cucujiformia</taxon>
        <taxon>Curculionidae</taxon>
        <taxon>Scolytinae</taxon>
        <taxon>Dendroctonus</taxon>
    </lineage>
</organism>
<reference evidence="5" key="1">
    <citation type="journal article" date="2013" name="Genome Biol.">
        <title>Draft genome of the mountain pine beetle, Dendroctonus ponderosae Hopkins, a major forest pest.</title>
        <authorList>
            <person name="Keeling C.I."/>
            <person name="Yuen M.M."/>
            <person name="Liao N.Y."/>
            <person name="Docking T.R."/>
            <person name="Chan S.K."/>
            <person name="Taylor G.A."/>
            <person name="Palmquist D.L."/>
            <person name="Jackman S.D."/>
            <person name="Nguyen A."/>
            <person name="Li M."/>
            <person name="Henderson H."/>
            <person name="Janes J.K."/>
            <person name="Zhao Y."/>
            <person name="Pandoh P."/>
            <person name="Moore R."/>
            <person name="Sperling F.A."/>
            <person name="Huber D.P."/>
            <person name="Birol I."/>
            <person name="Jones S.J."/>
            <person name="Bohlmann J."/>
        </authorList>
    </citation>
    <scope>NUCLEOTIDE SEQUENCE</scope>
</reference>
<comment type="similarity">
    <text evidence="1 4">Belongs to the fatty acyl-CoA reductase family.</text>
</comment>
<dbReference type="AlphaFoldDB" id="N6TBL5"/>
<dbReference type="PANTHER" id="PTHR11011">
    <property type="entry name" value="MALE STERILITY PROTEIN 2-RELATED"/>
    <property type="match status" value="1"/>
</dbReference>
<dbReference type="InterPro" id="IPR033640">
    <property type="entry name" value="FAR_C"/>
</dbReference>
<keyword evidence="4" id="KW-0560">Oxidoreductase</keyword>
<dbReference type="HOGENOM" id="CLU_024661_0_2_1"/>
<dbReference type="Gene3D" id="3.40.50.720">
    <property type="entry name" value="NAD(P)-binding Rossmann-like Domain"/>
    <property type="match status" value="1"/>
</dbReference>
<dbReference type="OMA" id="RPSIMIA"/>
<keyword evidence="4" id="KW-0812">Transmembrane</keyword>
<gene>
    <name evidence="5" type="ORF">YQE_08411</name>
</gene>
<feature type="transmembrane region" description="Helical" evidence="4">
    <location>
        <begin position="404"/>
        <end position="425"/>
    </location>
</feature>
<name>N6TBL5_DENPD</name>